<evidence type="ECO:0000259" key="1">
    <source>
        <dbReference type="Pfam" id="PF05699"/>
    </source>
</evidence>
<dbReference type="EMBL" id="AZST01002299">
    <property type="protein sequence ID" value="KEP45066.1"/>
    <property type="molecule type" value="Genomic_DNA"/>
</dbReference>
<dbReference type="InterPro" id="IPR008906">
    <property type="entry name" value="HATC_C_dom"/>
</dbReference>
<evidence type="ECO:0000313" key="2">
    <source>
        <dbReference type="EMBL" id="KEP45066.1"/>
    </source>
</evidence>
<gene>
    <name evidence="2" type="ORF">V565_323000</name>
</gene>
<feature type="non-terminal residue" evidence="2">
    <location>
        <position position="329"/>
    </location>
</feature>
<keyword evidence="3" id="KW-1185">Reference proteome</keyword>
<dbReference type="Pfam" id="PF05699">
    <property type="entry name" value="Dimer_Tnp_hAT"/>
    <property type="match status" value="1"/>
</dbReference>
<proteinExistence type="predicted"/>
<dbReference type="STRING" id="1423351.A0A074RD10"/>
<dbReference type="GO" id="GO:0046983">
    <property type="term" value="F:protein dimerization activity"/>
    <property type="evidence" value="ECO:0007669"/>
    <property type="project" value="InterPro"/>
</dbReference>
<reference evidence="2 3" key="1">
    <citation type="submission" date="2013-12" db="EMBL/GenBank/DDBJ databases">
        <authorList>
            <person name="Cubeta M."/>
            <person name="Pakala S."/>
            <person name="Fedorova N."/>
            <person name="Thomas E."/>
            <person name="Dean R."/>
            <person name="Jabaji S."/>
            <person name="Neate S."/>
            <person name="Toda T."/>
            <person name="Tavantzis S."/>
            <person name="Vilgalys R."/>
            <person name="Bharathan N."/>
            <person name="Pakala S."/>
            <person name="Losada L.S."/>
            <person name="Zafar N."/>
            <person name="Nierman W."/>
        </authorList>
    </citation>
    <scope>NUCLEOTIDE SEQUENCE [LARGE SCALE GENOMIC DNA]</scope>
    <source>
        <strain evidence="2 3">123E</strain>
    </source>
</reference>
<dbReference type="AlphaFoldDB" id="A0A074RD10"/>
<dbReference type="Proteomes" id="UP000027456">
    <property type="component" value="Unassembled WGS sequence"/>
</dbReference>
<dbReference type="InterPro" id="IPR012337">
    <property type="entry name" value="RNaseH-like_sf"/>
</dbReference>
<accession>A0A074RD10</accession>
<dbReference type="HOGENOM" id="CLU_958022_0_0_1"/>
<dbReference type="OrthoDB" id="2423954at2759"/>
<evidence type="ECO:0000313" key="3">
    <source>
        <dbReference type="Proteomes" id="UP000027456"/>
    </source>
</evidence>
<feature type="domain" description="HAT C-terminal dimerisation" evidence="1">
    <location>
        <begin position="253"/>
        <end position="326"/>
    </location>
</feature>
<dbReference type="SUPFAM" id="SSF53098">
    <property type="entry name" value="Ribonuclease H-like"/>
    <property type="match status" value="1"/>
</dbReference>
<protein>
    <submittedName>
        <fullName evidence="2">HAT family dimerization protein</fullName>
    </submittedName>
</protein>
<sequence>MDSTNKAQIIIKWFNNHSRALGLLRQEQHHTLGKTLALIMAIATRWTSHYHSLRRLLDCIRPLRAIAVSQRDTLLLAGGKAPKAREAASEVLDILNSDQFWMDIARTVLHLAPLAIASHITQAASTRLDHVLLTLAHMYHVYSTMTPTETEICKAICTLIEKRWSACDQDICILAVFLNPFIRADLFPKSNIDFNPASIFTLVLRVWARLFQQPLESAPSGLRRATIDYYGRKEEFSDDRMHLKLAADEAREKGQDIDVVDIWGQLDTGSFESGRNWLVKLAIRILSVVANSAGCERLFSTMGLIHTKTRNRLDLERVRKLVYLRGALQ</sequence>
<organism evidence="2 3">
    <name type="scientific">Rhizoctonia solani 123E</name>
    <dbReference type="NCBI Taxonomy" id="1423351"/>
    <lineage>
        <taxon>Eukaryota</taxon>
        <taxon>Fungi</taxon>
        <taxon>Dikarya</taxon>
        <taxon>Basidiomycota</taxon>
        <taxon>Agaricomycotina</taxon>
        <taxon>Agaricomycetes</taxon>
        <taxon>Cantharellales</taxon>
        <taxon>Ceratobasidiaceae</taxon>
        <taxon>Rhizoctonia</taxon>
    </lineage>
</organism>
<name>A0A074RD10_9AGAM</name>
<comment type="caution">
    <text evidence="2">The sequence shown here is derived from an EMBL/GenBank/DDBJ whole genome shotgun (WGS) entry which is preliminary data.</text>
</comment>